<name>A0A8H8D686_AJECA</name>
<dbReference type="AlphaFoldDB" id="A0A8H8D686"/>
<dbReference type="EMBL" id="JAEVHI010000001">
    <property type="protein sequence ID" value="KAG5302524.1"/>
    <property type="molecule type" value="Genomic_DNA"/>
</dbReference>
<dbReference type="VEuPathDB" id="FungiDB:I7I52_00199"/>
<protein>
    <submittedName>
        <fullName evidence="1">Uncharacterized protein</fullName>
    </submittedName>
</protein>
<evidence type="ECO:0000313" key="2">
    <source>
        <dbReference type="Proteomes" id="UP000670092"/>
    </source>
</evidence>
<dbReference type="Proteomes" id="UP000670092">
    <property type="component" value="Unassembled WGS sequence"/>
</dbReference>
<accession>A0A8H8D686</accession>
<gene>
    <name evidence="1" type="ORF">I7I52_00199</name>
</gene>
<evidence type="ECO:0000313" key="1">
    <source>
        <dbReference type="EMBL" id="KAG5302524.1"/>
    </source>
</evidence>
<organism evidence="1 2">
    <name type="scientific">Ajellomyces capsulatus</name>
    <name type="common">Darling's disease fungus</name>
    <name type="synonym">Histoplasma capsulatum</name>
    <dbReference type="NCBI Taxonomy" id="5037"/>
    <lineage>
        <taxon>Eukaryota</taxon>
        <taxon>Fungi</taxon>
        <taxon>Dikarya</taxon>
        <taxon>Ascomycota</taxon>
        <taxon>Pezizomycotina</taxon>
        <taxon>Eurotiomycetes</taxon>
        <taxon>Eurotiomycetidae</taxon>
        <taxon>Onygenales</taxon>
        <taxon>Ajellomycetaceae</taxon>
        <taxon>Histoplasma</taxon>
    </lineage>
</organism>
<comment type="caution">
    <text evidence="1">The sequence shown here is derived from an EMBL/GenBank/DDBJ whole genome shotgun (WGS) entry which is preliminary data.</text>
</comment>
<reference evidence="1 2" key="1">
    <citation type="submission" date="2021-01" db="EMBL/GenBank/DDBJ databases">
        <title>Chromosome-level genome assembly of a human fungal pathogen reveals clustering of transcriptionally co-regulated genes.</title>
        <authorList>
            <person name="Voorhies M."/>
            <person name="Cohen S."/>
            <person name="Shea T.P."/>
            <person name="Petrus S."/>
            <person name="Munoz J.F."/>
            <person name="Poplawski S."/>
            <person name="Goldman W.E."/>
            <person name="Michael T."/>
            <person name="Cuomo C.A."/>
            <person name="Sil A."/>
            <person name="Beyhan S."/>
        </authorList>
    </citation>
    <scope>NUCLEOTIDE SEQUENCE [LARGE SCALE GENOMIC DNA]</scope>
    <source>
        <strain evidence="1 2">G184AR</strain>
    </source>
</reference>
<sequence>MDMFSFSKDNRDELNMKKRAYSSKLFLSYLPEVAQHLDSMASGIPWKLHPGLSQKHARNPHLLPAELSREVSWWLDWLTEQHPPGSLILFFLLRTLNELQFEDHDNAMQYHKPNTFTTISWPAEGHILIYLSPSVEFVLRFQNPDEGNYHVPMSDDSYPSPPFKSLCHHLCVPLIETIHTDDGKYTFTKIKSRWALSLSRLRSSSVLLLRMRPEYVSAYIPLPCGDCVPLVLSRLRLHFITKIAVLQIDPHCMKYCSTEFLFSS</sequence>
<dbReference type="OrthoDB" id="10475993at2759"/>
<proteinExistence type="predicted"/>